<feature type="transmembrane region" description="Helical" evidence="8">
    <location>
        <begin position="578"/>
        <end position="598"/>
    </location>
</feature>
<evidence type="ECO:0000313" key="11">
    <source>
        <dbReference type="EMBL" id="KKU55450.1"/>
    </source>
</evidence>
<keyword evidence="7 8" id="KW-0472">Membrane</keyword>
<dbReference type="GO" id="GO:0099621">
    <property type="term" value="F:undecaprenyl-phosphate 4-deoxy-4-formamido-L-arabinose transferase activity"/>
    <property type="evidence" value="ECO:0007669"/>
    <property type="project" value="TreeGrafter"/>
</dbReference>
<feature type="domain" description="Glycosyltransferase 2-like" evidence="9">
    <location>
        <begin position="12"/>
        <end position="177"/>
    </location>
</feature>
<dbReference type="Proteomes" id="UP000034607">
    <property type="component" value="Unassembled WGS sequence"/>
</dbReference>
<evidence type="ECO:0000256" key="2">
    <source>
        <dbReference type="ARBA" id="ARBA00022676"/>
    </source>
</evidence>
<feature type="transmembrane region" description="Helical" evidence="8">
    <location>
        <begin position="453"/>
        <end position="473"/>
    </location>
</feature>
<gene>
    <name evidence="11" type="ORF">UX78_C0020G0015</name>
</gene>
<feature type="transmembrane region" description="Helical" evidence="8">
    <location>
        <begin position="408"/>
        <end position="433"/>
    </location>
</feature>
<organism evidence="11 12">
    <name type="scientific">Candidatus Amesbacteria bacterium GW2011_GWA2_47_11</name>
    <dbReference type="NCBI Taxonomy" id="1618357"/>
    <lineage>
        <taxon>Bacteria</taxon>
        <taxon>Candidatus Amesiibacteriota</taxon>
    </lineage>
</organism>
<dbReference type="AlphaFoldDB" id="A0A0G1UCL8"/>
<keyword evidence="5" id="KW-0448">Lipopolysaccharide biosynthesis</keyword>
<feature type="transmembrane region" description="Helical" evidence="8">
    <location>
        <begin position="605"/>
        <end position="623"/>
    </location>
</feature>
<feature type="transmembrane region" description="Helical" evidence="8">
    <location>
        <begin position="333"/>
        <end position="354"/>
    </location>
</feature>
<evidence type="ECO:0000256" key="4">
    <source>
        <dbReference type="ARBA" id="ARBA00022692"/>
    </source>
</evidence>
<accession>A0A0G1UCL8</accession>
<keyword evidence="2" id="KW-0328">Glycosyltransferase</keyword>
<keyword evidence="3 11" id="KW-0808">Transferase</keyword>
<evidence type="ECO:0000256" key="5">
    <source>
        <dbReference type="ARBA" id="ARBA00022985"/>
    </source>
</evidence>
<dbReference type="EMBL" id="LCNM01000020">
    <property type="protein sequence ID" value="KKU55450.1"/>
    <property type="molecule type" value="Genomic_DNA"/>
</dbReference>
<proteinExistence type="predicted"/>
<feature type="transmembrane region" description="Helical" evidence="8">
    <location>
        <begin position="555"/>
        <end position="572"/>
    </location>
</feature>
<feature type="transmembrane region" description="Helical" evidence="8">
    <location>
        <begin position="525"/>
        <end position="543"/>
    </location>
</feature>
<evidence type="ECO:0000256" key="7">
    <source>
        <dbReference type="ARBA" id="ARBA00023136"/>
    </source>
</evidence>
<evidence type="ECO:0000256" key="3">
    <source>
        <dbReference type="ARBA" id="ARBA00022679"/>
    </source>
</evidence>
<dbReference type="GO" id="GO:0005886">
    <property type="term" value="C:plasma membrane"/>
    <property type="evidence" value="ECO:0007669"/>
    <property type="project" value="TreeGrafter"/>
</dbReference>
<dbReference type="GO" id="GO:0009103">
    <property type="term" value="P:lipopolysaccharide biosynthetic process"/>
    <property type="evidence" value="ECO:0007669"/>
    <property type="project" value="UniProtKB-KW"/>
</dbReference>
<evidence type="ECO:0000259" key="10">
    <source>
        <dbReference type="Pfam" id="PF13231"/>
    </source>
</evidence>
<dbReference type="CDD" id="cd04179">
    <property type="entry name" value="DPM_DPG-synthase_like"/>
    <property type="match status" value="1"/>
</dbReference>
<reference evidence="11 12" key="1">
    <citation type="journal article" date="2015" name="Nature">
        <title>rRNA introns, odd ribosomes, and small enigmatic genomes across a large radiation of phyla.</title>
        <authorList>
            <person name="Brown C.T."/>
            <person name="Hug L.A."/>
            <person name="Thomas B.C."/>
            <person name="Sharon I."/>
            <person name="Castelle C.J."/>
            <person name="Singh A."/>
            <person name="Wilkins M.J."/>
            <person name="Williams K.H."/>
            <person name="Banfield J.F."/>
        </authorList>
    </citation>
    <scope>NUCLEOTIDE SEQUENCE [LARGE SCALE GENOMIC DNA]</scope>
</reference>
<comment type="caution">
    <text evidence="11">The sequence shown here is derived from an EMBL/GenBank/DDBJ whole genome shotgun (WGS) entry which is preliminary data.</text>
</comment>
<dbReference type="PANTHER" id="PTHR48090">
    <property type="entry name" value="UNDECAPRENYL-PHOSPHATE 4-DEOXY-4-FORMAMIDO-L-ARABINOSE TRANSFERASE-RELATED"/>
    <property type="match status" value="1"/>
</dbReference>
<evidence type="ECO:0000256" key="6">
    <source>
        <dbReference type="ARBA" id="ARBA00022989"/>
    </source>
</evidence>
<keyword evidence="6 8" id="KW-1133">Transmembrane helix</keyword>
<keyword evidence="4 8" id="KW-0812">Transmembrane</keyword>
<dbReference type="InterPro" id="IPR029044">
    <property type="entry name" value="Nucleotide-diphossugar_trans"/>
</dbReference>
<feature type="transmembrane region" description="Helical" evidence="8">
    <location>
        <begin position="361"/>
        <end position="380"/>
    </location>
</feature>
<name>A0A0G1UCL8_9BACT</name>
<dbReference type="SUPFAM" id="SSF53448">
    <property type="entry name" value="Nucleotide-diphospho-sugar transferases"/>
    <property type="match status" value="1"/>
</dbReference>
<protein>
    <submittedName>
        <fullName evidence="11">Glycosyl transferase family 39</fullName>
    </submittedName>
</protein>
<dbReference type="InterPro" id="IPR038731">
    <property type="entry name" value="RgtA/B/C-like"/>
</dbReference>
<evidence type="ECO:0000256" key="8">
    <source>
        <dbReference type="SAM" id="Phobius"/>
    </source>
</evidence>
<keyword evidence="1" id="KW-1003">Cell membrane</keyword>
<dbReference type="Pfam" id="PF13231">
    <property type="entry name" value="PMT_2"/>
    <property type="match status" value="1"/>
</dbReference>
<dbReference type="Gene3D" id="3.90.550.10">
    <property type="entry name" value="Spore Coat Polysaccharide Biosynthesis Protein SpsA, Chain A"/>
    <property type="match status" value="1"/>
</dbReference>
<evidence type="ECO:0000256" key="1">
    <source>
        <dbReference type="ARBA" id="ARBA00022475"/>
    </source>
</evidence>
<feature type="domain" description="Glycosyltransferase RgtA/B/C/D-like" evidence="10">
    <location>
        <begin position="315"/>
        <end position="472"/>
    </location>
</feature>
<evidence type="ECO:0000259" key="9">
    <source>
        <dbReference type="Pfam" id="PF00535"/>
    </source>
</evidence>
<dbReference type="Pfam" id="PF00535">
    <property type="entry name" value="Glycos_transf_2"/>
    <property type="match status" value="1"/>
</dbReference>
<evidence type="ECO:0000313" key="12">
    <source>
        <dbReference type="Proteomes" id="UP000034607"/>
    </source>
</evidence>
<sequence length="743" mass="84159">MISQVMKNLSLSVVIPAYNEEKNIGACLTRIFSVIKKIPGVTGWEIIVVDDGSRDATGAVAKSFLAKIPHLKVVENRPNRGYGGSLKAGFAAASKDFIAFVPADNQFDFAQITRFLDCQQRTNADIVSGIRQHTRESFFRRFNRWSWNTLVRALFGYLATDIDCGFKLFKKNILDQVRLTSDGALIDTQLFAAARARGLTVAEVPVTHLLRTAGRSTGANPRVIIKALRELFLYWWQFKKEILVEKGRAVFRWEALAILAVLLIASFFRLWNIGQYLTFLGDEGRDALVMRAIVTGEHFPLIGPGTSIGNMYLGPLYYYLVAPSLAVFGFSPVGPAVQVALMGVATVALLWWIGRQWFGRIPALIAALALAVSPVVITYSRSSWNPNVMPFFALITMYGLWKVWRFGYWRWLIIAGVSFAFVLNSHYLGLLLLPPIIIFTSHAVNKYRHPKTINYLLLTITVFLVLMSPLLFFDLRHGWNNFGAIQQFFANRQTTVNAKIYKSAPHLWPLWQDLNTTLLTAKNTFWGQAVSFLVLAVIILELGFKLKLKKLSPDLLFCLAWLALGLVGLGLYKQHIYAHYYGFIFPVPFFLLGFTLQFLSSYRGLRIVSVFLLLLLFTINLLANPLRFPPNYQLSRTREISEFIISASGNQPFNLALIAKSNYDASYRYFLELKFASYFTIHDKLAEQLFVICEPAGLLPDGCNPINHPLWEIAAFGWAKIDRQWDFPWGVKLYRLVHNPQGT</sequence>
<dbReference type="InterPro" id="IPR001173">
    <property type="entry name" value="Glyco_trans_2-like"/>
</dbReference>
<dbReference type="PANTHER" id="PTHR48090:SF3">
    <property type="entry name" value="UNDECAPRENYL-PHOSPHATE 4-DEOXY-4-FORMAMIDO-L-ARABINOSE TRANSFERASE"/>
    <property type="match status" value="1"/>
</dbReference>
<dbReference type="InterPro" id="IPR050256">
    <property type="entry name" value="Glycosyltransferase_2"/>
</dbReference>
<feature type="transmembrane region" description="Helical" evidence="8">
    <location>
        <begin position="249"/>
        <end position="271"/>
    </location>
</feature>